<accession>A0A6L9G1I7</accession>
<dbReference type="Proteomes" id="UP000477543">
    <property type="component" value="Unassembled WGS sequence"/>
</dbReference>
<sequence>MTLPDPHLDTRSFAELMDEARARIPGYTPEWTNFNASDPGMTLVQLHAWLTETILHELDRVPALNYLKFLRLLGVHLRPAYPARTELSFVLAKLDKTTDPLSVPVPLGTQVAVDAPDLPAELVFETMRSLPALNARIGALLVPSGQLDPSHTLVTRYADDVSWLPGFTAFIPQDDAPLYLGLLLRPRLQSGKTQENYAQDRLPPGPLDFYVNAAEANDPPADPALPPGRAEHSCPQPGTRPENGHLRWQVYAGGSAGAADFAKPGGSLWLDAPASLDETGDLARSGHLVLEIPSGATALDPRLLPEELWAAMDGLRPPSDVPGLLDALDLPGVLEALAGSWEQLGVEDPQDTLALGACGASVADTRAALESLPSQRIDPTRISYRQWVQANPDFQVALPTDGENLRALYWFRAVVNRPYTPVDPLPAPLAGLLLNTVPAHAAVTRLDDLLGRTNGRPAQQLSLPRSPVLVDPASGLPDIDIELADDTQGSTAERTAWQVVDDFSASTAQDRHVALDPQSGTLSFGDGLHGLVPPPNRQVIASRWRTGGGRRGNVPPGTVSKIKGRINNVESVFNPRAAQGGSDAQSLDELVAVAPQLLRIGGLAHTPADFAELALRTPGQNFHSAYTLARKVPANPADDPGGFVEKDGAVTVVVLPESPLPRPQPDTEQLRALCAWLEPHRLVTTELHLAGPSYTTITRLSARVGVRPGYDLSAVAEALYAALLEFFHPLRGGPDGGGWPFGYDILHGDVYDVMLAVPGVHRVRELAIELEGTTAPVPDILPLADGHLPWLERSVIAVVSGYE</sequence>
<comment type="caution">
    <text evidence="2">The sequence shown here is derived from an EMBL/GenBank/DDBJ whole genome shotgun (WGS) entry which is preliminary data.</text>
</comment>
<dbReference type="EMBL" id="WYDN01000001">
    <property type="protein sequence ID" value="NAZ14725.1"/>
    <property type="molecule type" value="Genomic_DNA"/>
</dbReference>
<feature type="region of interest" description="Disordered" evidence="1">
    <location>
        <begin position="215"/>
        <end position="238"/>
    </location>
</feature>
<reference evidence="2 3" key="1">
    <citation type="submission" date="2020-01" db="EMBL/GenBank/DDBJ databases">
        <title>Glutamicibacter soli M275.</title>
        <authorList>
            <person name="Meng X."/>
        </authorList>
    </citation>
    <scope>NUCLEOTIDE SEQUENCE [LARGE SCALE GENOMIC DNA]</scope>
    <source>
        <strain evidence="2 3">M275</strain>
    </source>
</reference>
<gene>
    <name evidence="2" type="ORF">GT020_01400</name>
</gene>
<evidence type="ECO:0000313" key="2">
    <source>
        <dbReference type="EMBL" id="NAZ14725.1"/>
    </source>
</evidence>
<organism evidence="2 3">
    <name type="scientific">Glutamicibacter soli</name>
    <dbReference type="NCBI Taxonomy" id="453836"/>
    <lineage>
        <taxon>Bacteria</taxon>
        <taxon>Bacillati</taxon>
        <taxon>Actinomycetota</taxon>
        <taxon>Actinomycetes</taxon>
        <taxon>Micrococcales</taxon>
        <taxon>Micrococcaceae</taxon>
        <taxon>Glutamicibacter</taxon>
    </lineage>
</organism>
<dbReference type="InterPro" id="IPR011749">
    <property type="entry name" value="CHP02243"/>
</dbReference>
<name>A0A6L9G1I7_9MICC</name>
<proteinExistence type="predicted"/>
<evidence type="ECO:0000313" key="3">
    <source>
        <dbReference type="Proteomes" id="UP000477543"/>
    </source>
</evidence>
<dbReference type="NCBIfam" id="TIGR02243">
    <property type="entry name" value="putative baseplate assembly protein"/>
    <property type="match status" value="1"/>
</dbReference>
<protein>
    <submittedName>
        <fullName evidence="2">Putative baseplate assembly protein</fullName>
    </submittedName>
</protein>
<evidence type="ECO:0000256" key="1">
    <source>
        <dbReference type="SAM" id="MobiDB-lite"/>
    </source>
</evidence>
<dbReference type="AlphaFoldDB" id="A0A6L9G1I7"/>
<dbReference type="RefSeq" id="WP_161447038.1">
    <property type="nucleotide sequence ID" value="NZ_WYDN01000001.1"/>
</dbReference>